<dbReference type="AlphaFoldDB" id="A0A2P5AIR6"/>
<feature type="region of interest" description="Disordered" evidence="1">
    <location>
        <begin position="185"/>
        <end position="223"/>
    </location>
</feature>
<accession>A0A2P5AIR6</accession>
<gene>
    <name evidence="2" type="ORF">TorRG33x02_349340</name>
</gene>
<sequence>MNAAGDIGDAMGEIDVDGRSPKRAKKEDLPLYFASNLTPEVGYLPNGLFHATMTEPYWTYANSDLDMKRYHYYRKVVASEGFYSDEGEFSEFKSQLFPSWGEFIPCITDGTMSLLRELATFALSKGLENDSITLTKIIRANLECDNLCSLLYLGKDGLLQETKYDVGDPYFLTIKASDNQIYEAQSERDEYNASDSDDEYDEDNDVYLCTAGPAPPPALAPAPPPALAPAPPNGSVTLKCGGLVPKPLQPSDPVFFRVRGKMAELAYKSGEETYAAFEASFVKHHRPEDYAAYETAYMKKRGVST</sequence>
<keyword evidence="3" id="KW-1185">Reference proteome</keyword>
<dbReference type="InParanoid" id="A0A2P5AIR6"/>
<organism evidence="2 3">
    <name type="scientific">Trema orientale</name>
    <name type="common">Charcoal tree</name>
    <name type="synonym">Celtis orientalis</name>
    <dbReference type="NCBI Taxonomy" id="63057"/>
    <lineage>
        <taxon>Eukaryota</taxon>
        <taxon>Viridiplantae</taxon>
        <taxon>Streptophyta</taxon>
        <taxon>Embryophyta</taxon>
        <taxon>Tracheophyta</taxon>
        <taxon>Spermatophyta</taxon>
        <taxon>Magnoliopsida</taxon>
        <taxon>eudicotyledons</taxon>
        <taxon>Gunneridae</taxon>
        <taxon>Pentapetalae</taxon>
        <taxon>rosids</taxon>
        <taxon>fabids</taxon>
        <taxon>Rosales</taxon>
        <taxon>Cannabaceae</taxon>
        <taxon>Trema</taxon>
    </lineage>
</organism>
<protein>
    <submittedName>
        <fullName evidence="2">Uncharacterized protein</fullName>
    </submittedName>
</protein>
<reference evidence="3" key="1">
    <citation type="submission" date="2016-06" db="EMBL/GenBank/DDBJ databases">
        <title>Parallel loss of symbiosis genes in relatives of nitrogen-fixing non-legume Parasponia.</title>
        <authorList>
            <person name="Van Velzen R."/>
            <person name="Holmer R."/>
            <person name="Bu F."/>
            <person name="Rutten L."/>
            <person name="Van Zeijl A."/>
            <person name="Liu W."/>
            <person name="Santuari L."/>
            <person name="Cao Q."/>
            <person name="Sharma T."/>
            <person name="Shen D."/>
            <person name="Roswanjaya Y."/>
            <person name="Wardhani T."/>
            <person name="Kalhor M.S."/>
            <person name="Jansen J."/>
            <person name="Van den Hoogen J."/>
            <person name="Gungor B."/>
            <person name="Hartog M."/>
            <person name="Hontelez J."/>
            <person name="Verver J."/>
            <person name="Yang W.-C."/>
            <person name="Schijlen E."/>
            <person name="Repin R."/>
            <person name="Schilthuizen M."/>
            <person name="Schranz E."/>
            <person name="Heidstra R."/>
            <person name="Miyata K."/>
            <person name="Fedorova E."/>
            <person name="Kohlen W."/>
            <person name="Bisseling T."/>
            <person name="Smit S."/>
            <person name="Geurts R."/>
        </authorList>
    </citation>
    <scope>NUCLEOTIDE SEQUENCE [LARGE SCALE GENOMIC DNA]</scope>
    <source>
        <strain evidence="3">cv. RG33-2</strain>
    </source>
</reference>
<proteinExistence type="predicted"/>
<evidence type="ECO:0000256" key="1">
    <source>
        <dbReference type="SAM" id="MobiDB-lite"/>
    </source>
</evidence>
<evidence type="ECO:0000313" key="2">
    <source>
        <dbReference type="EMBL" id="PON36430.1"/>
    </source>
</evidence>
<feature type="compositionally biased region" description="Pro residues" evidence="1">
    <location>
        <begin position="213"/>
        <end position="223"/>
    </location>
</feature>
<feature type="compositionally biased region" description="Acidic residues" evidence="1">
    <location>
        <begin position="195"/>
        <end position="205"/>
    </location>
</feature>
<comment type="caution">
    <text evidence="2">The sequence shown here is derived from an EMBL/GenBank/DDBJ whole genome shotgun (WGS) entry which is preliminary data.</text>
</comment>
<evidence type="ECO:0000313" key="3">
    <source>
        <dbReference type="Proteomes" id="UP000237000"/>
    </source>
</evidence>
<dbReference type="EMBL" id="JXTC01000831">
    <property type="protein sequence ID" value="PON36430.1"/>
    <property type="molecule type" value="Genomic_DNA"/>
</dbReference>
<name>A0A2P5AIR6_TREOI</name>
<dbReference type="Proteomes" id="UP000237000">
    <property type="component" value="Unassembled WGS sequence"/>
</dbReference>
<feature type="region of interest" description="Disordered" evidence="1">
    <location>
        <begin position="1"/>
        <end position="22"/>
    </location>
</feature>